<evidence type="ECO:0000256" key="6">
    <source>
        <dbReference type="ARBA" id="ARBA00023139"/>
    </source>
</evidence>
<name>A0A318XUJ8_9FIRM</name>
<comment type="subcellular location">
    <subcellularLocation>
        <location evidence="1">Membrane</location>
        <topology evidence="1">Lipid-anchor</topology>
    </subcellularLocation>
</comment>
<dbReference type="Gene3D" id="3.30.300.210">
    <property type="entry name" value="Nutrient germinant receptor protein C, domain 3"/>
    <property type="match status" value="1"/>
</dbReference>
<evidence type="ECO:0000313" key="11">
    <source>
        <dbReference type="Proteomes" id="UP000248132"/>
    </source>
</evidence>
<evidence type="ECO:0000256" key="5">
    <source>
        <dbReference type="ARBA" id="ARBA00023136"/>
    </source>
</evidence>
<comment type="similarity">
    <text evidence="2">Belongs to the GerABKC lipoprotein family.</text>
</comment>
<dbReference type="PANTHER" id="PTHR35789">
    <property type="entry name" value="SPORE GERMINATION PROTEIN B3"/>
    <property type="match status" value="1"/>
</dbReference>
<evidence type="ECO:0000259" key="8">
    <source>
        <dbReference type="Pfam" id="PF05504"/>
    </source>
</evidence>
<dbReference type="Pfam" id="PF25198">
    <property type="entry name" value="Spore_GerAC_N"/>
    <property type="match status" value="1"/>
</dbReference>
<evidence type="ECO:0000313" key="10">
    <source>
        <dbReference type="EMBL" id="PYG90340.1"/>
    </source>
</evidence>
<dbReference type="InterPro" id="IPR038501">
    <property type="entry name" value="Spore_GerAC_C_sf"/>
</dbReference>
<proteinExistence type="inferred from homology"/>
<dbReference type="InterPro" id="IPR046953">
    <property type="entry name" value="Spore_GerAC-like_C"/>
</dbReference>
<feature type="domain" description="Spore germination protein N-terminal" evidence="9">
    <location>
        <begin position="24"/>
        <end position="196"/>
    </location>
</feature>
<keyword evidence="7" id="KW-0449">Lipoprotein</keyword>
<keyword evidence="5" id="KW-0472">Membrane</keyword>
<feature type="domain" description="Spore germination GerAC-like C-terminal" evidence="8">
    <location>
        <begin position="222"/>
        <end position="385"/>
    </location>
</feature>
<dbReference type="AlphaFoldDB" id="A0A318XUJ8"/>
<organism evidence="10 11">
    <name type="scientific">Ruminiclostridium sufflavum DSM 19573</name>
    <dbReference type="NCBI Taxonomy" id="1121337"/>
    <lineage>
        <taxon>Bacteria</taxon>
        <taxon>Bacillati</taxon>
        <taxon>Bacillota</taxon>
        <taxon>Clostridia</taxon>
        <taxon>Eubacteriales</taxon>
        <taxon>Oscillospiraceae</taxon>
        <taxon>Ruminiclostridium</taxon>
    </lineage>
</organism>
<protein>
    <submittedName>
        <fullName evidence="10">Spore germination protein KC</fullName>
    </submittedName>
</protein>
<evidence type="ECO:0000256" key="1">
    <source>
        <dbReference type="ARBA" id="ARBA00004635"/>
    </source>
</evidence>
<evidence type="ECO:0000259" key="9">
    <source>
        <dbReference type="Pfam" id="PF25198"/>
    </source>
</evidence>
<sequence>MKLKKLLLLFIMISALFLNGCLGSREVNDIAINISIGIDKSEEGYLITNQILNPKAVASKSGASESPVIINTKTGTDLFETIRSAVTYSPRKLYNAHLRTIIFGEAFAKEGVQKVLDFFVRDHEFRTDYYFCVAKGTTANEILKTITPLESVSGLELFDSIEAAEKNYAPTKSVKILSLVNTLLSDGKNPVLAGVEIKKLQDKSTSIDALKETDPSKIKLAGLGIFKKDRLQGWLSDEESKGYNYITGNITDTVGYVNVDNTDNITFEVIKVKSKFKAFMSDDKPSINVEINVLYNIAAQTGTFDVSTEANSDKIRRLVEENLKELCISTIKKAQTEYKSDIFGFGEEIHRTYPKLWAKLKNDWNTSFIKLPVNVVINAKVNGLGENTKSIFSKESSG</sequence>
<reference evidence="10 11" key="1">
    <citation type="submission" date="2018-06" db="EMBL/GenBank/DDBJ databases">
        <title>Genomic Encyclopedia of Type Strains, Phase I: the one thousand microbial genomes (KMG-I) project.</title>
        <authorList>
            <person name="Kyrpides N."/>
        </authorList>
    </citation>
    <scope>NUCLEOTIDE SEQUENCE [LARGE SCALE GENOMIC DNA]</scope>
    <source>
        <strain evidence="10 11">DSM 19573</strain>
    </source>
</reference>
<dbReference type="Pfam" id="PF05504">
    <property type="entry name" value="Spore_GerAC"/>
    <property type="match status" value="1"/>
</dbReference>
<comment type="caution">
    <text evidence="10">The sequence shown here is derived from an EMBL/GenBank/DDBJ whole genome shotgun (WGS) entry which is preliminary data.</text>
</comment>
<gene>
    <name evidence="10" type="ORF">LY28_00221</name>
</gene>
<dbReference type="GO" id="GO:0009847">
    <property type="term" value="P:spore germination"/>
    <property type="evidence" value="ECO:0007669"/>
    <property type="project" value="InterPro"/>
</dbReference>
<evidence type="ECO:0000256" key="2">
    <source>
        <dbReference type="ARBA" id="ARBA00007886"/>
    </source>
</evidence>
<keyword evidence="11" id="KW-1185">Reference proteome</keyword>
<accession>A0A318XUJ8</accession>
<dbReference type="InterPro" id="IPR008844">
    <property type="entry name" value="Spore_GerAC-like"/>
</dbReference>
<keyword evidence="3" id="KW-0309">Germination</keyword>
<keyword evidence="4" id="KW-0732">Signal</keyword>
<dbReference type="Proteomes" id="UP000248132">
    <property type="component" value="Unassembled WGS sequence"/>
</dbReference>
<dbReference type="EMBL" id="QKMR01000001">
    <property type="protein sequence ID" value="PYG90340.1"/>
    <property type="molecule type" value="Genomic_DNA"/>
</dbReference>
<dbReference type="InterPro" id="IPR057336">
    <property type="entry name" value="GerAC_N"/>
</dbReference>
<evidence type="ECO:0000256" key="3">
    <source>
        <dbReference type="ARBA" id="ARBA00022544"/>
    </source>
</evidence>
<evidence type="ECO:0000256" key="4">
    <source>
        <dbReference type="ARBA" id="ARBA00022729"/>
    </source>
</evidence>
<dbReference type="PANTHER" id="PTHR35789:SF1">
    <property type="entry name" value="SPORE GERMINATION PROTEIN B3"/>
    <property type="match status" value="1"/>
</dbReference>
<keyword evidence="6" id="KW-0564">Palmitate</keyword>
<dbReference type="GO" id="GO:0016020">
    <property type="term" value="C:membrane"/>
    <property type="evidence" value="ECO:0007669"/>
    <property type="project" value="UniProtKB-SubCell"/>
</dbReference>
<evidence type="ECO:0000256" key="7">
    <source>
        <dbReference type="ARBA" id="ARBA00023288"/>
    </source>
</evidence>
<dbReference type="RefSeq" id="WP_165835457.1">
    <property type="nucleotide sequence ID" value="NZ_QKMR01000001.1"/>
</dbReference>
<dbReference type="NCBIfam" id="TIGR02887">
    <property type="entry name" value="spore_ger_x_C"/>
    <property type="match status" value="1"/>
</dbReference>